<accession>A0ACB0DRP2</accession>
<dbReference type="Proteomes" id="UP001162501">
    <property type="component" value="Chromosome 1"/>
</dbReference>
<evidence type="ECO:0000313" key="2">
    <source>
        <dbReference type="Proteomes" id="UP001162501"/>
    </source>
</evidence>
<name>A0ACB0DRP2_RANTA</name>
<evidence type="ECO:0000313" key="1">
    <source>
        <dbReference type="EMBL" id="CAI9690937.1"/>
    </source>
</evidence>
<organism evidence="1 2">
    <name type="scientific">Rangifer tarandus platyrhynchus</name>
    <name type="common">Svalbard reindeer</name>
    <dbReference type="NCBI Taxonomy" id="3082113"/>
    <lineage>
        <taxon>Eukaryota</taxon>
        <taxon>Metazoa</taxon>
        <taxon>Chordata</taxon>
        <taxon>Craniata</taxon>
        <taxon>Vertebrata</taxon>
        <taxon>Euteleostomi</taxon>
        <taxon>Mammalia</taxon>
        <taxon>Eutheria</taxon>
        <taxon>Laurasiatheria</taxon>
        <taxon>Artiodactyla</taxon>
        <taxon>Ruminantia</taxon>
        <taxon>Pecora</taxon>
        <taxon>Cervidae</taxon>
        <taxon>Odocoileinae</taxon>
        <taxon>Rangifer</taxon>
    </lineage>
</organism>
<sequence length="167" mass="17003">MLAAPRGTPLSAGARTPASVTKDAWTRSAPHEAWSPRLALSQSQARPPATQTRCAFSFASRDPGVCGSASSLRVCVLLSVAQENDPLPAALCRTGSSGACQRGHRWGGGRERRGPGACALTDLGGGAPGRKPSGTGKGGHAPVSGAQRGSSQSQAIRSAFRPFSPCL</sequence>
<dbReference type="EMBL" id="OX596085">
    <property type="protein sequence ID" value="CAI9690937.1"/>
    <property type="molecule type" value="Genomic_DNA"/>
</dbReference>
<reference evidence="1" key="1">
    <citation type="submission" date="2023-05" db="EMBL/GenBank/DDBJ databases">
        <authorList>
            <consortium name="ELIXIR-Norway"/>
        </authorList>
    </citation>
    <scope>NUCLEOTIDE SEQUENCE</scope>
</reference>
<proteinExistence type="predicted"/>
<gene>
    <name evidence="1" type="ORF">MRATA1EN3_LOCUS2150</name>
</gene>
<protein>
    <submittedName>
        <fullName evidence="1">Uncharacterized protein</fullName>
    </submittedName>
</protein>